<feature type="chain" id="PRO_5020874602" evidence="2">
    <location>
        <begin position="25"/>
        <end position="1119"/>
    </location>
</feature>
<evidence type="ECO:0000259" key="6">
    <source>
        <dbReference type="Pfam" id="PF26628"/>
    </source>
</evidence>
<dbReference type="NCBIfam" id="TIGR04183">
    <property type="entry name" value="Por_Secre_tail"/>
    <property type="match status" value="1"/>
</dbReference>
<evidence type="ECO:0000313" key="7">
    <source>
        <dbReference type="EMBL" id="RYM35165.1"/>
    </source>
</evidence>
<dbReference type="InterPro" id="IPR029456">
    <property type="entry name" value="Sialidase_N"/>
</dbReference>
<evidence type="ECO:0000259" key="3">
    <source>
        <dbReference type="Pfam" id="PF14873"/>
    </source>
</evidence>
<dbReference type="Pfam" id="PF18962">
    <property type="entry name" value="Por_Secre_tail"/>
    <property type="match status" value="1"/>
</dbReference>
<dbReference type="Proteomes" id="UP000293952">
    <property type="component" value="Unassembled WGS sequence"/>
</dbReference>
<dbReference type="Gene3D" id="2.60.40.1290">
    <property type="match status" value="1"/>
</dbReference>
<evidence type="ECO:0000259" key="5">
    <source>
        <dbReference type="Pfam" id="PF20009"/>
    </source>
</evidence>
<accession>A0A4Q4KNZ4</accession>
<dbReference type="InterPro" id="IPR026444">
    <property type="entry name" value="Secre_tail"/>
</dbReference>
<reference evidence="7 8" key="1">
    <citation type="submission" date="2019-02" db="EMBL/GenBank/DDBJ databases">
        <title>Genome sequence of the sea-ice species Brumimicrobium glaciale.</title>
        <authorList>
            <person name="Bowman J.P."/>
        </authorList>
    </citation>
    <scope>NUCLEOTIDE SEQUENCE [LARGE SCALE GENOMIC DNA]</scope>
    <source>
        <strain evidence="7 8">IC156</strain>
    </source>
</reference>
<feature type="domain" description="DUF8202" evidence="6">
    <location>
        <begin position="725"/>
        <end position="902"/>
    </location>
</feature>
<dbReference type="AlphaFoldDB" id="A0A4Q4KNZ4"/>
<feature type="domain" description="GEVED" evidence="5">
    <location>
        <begin position="96"/>
        <end position="175"/>
    </location>
</feature>
<protein>
    <submittedName>
        <fullName evidence="7">T9SS type A sorting domain-containing protein</fullName>
    </submittedName>
</protein>
<name>A0A4Q4KNZ4_9FLAO</name>
<dbReference type="Pfam" id="PF14873">
    <property type="entry name" value="BNR_assoc_N"/>
    <property type="match status" value="1"/>
</dbReference>
<gene>
    <name evidence="7" type="ORF">ERX46_07250</name>
</gene>
<keyword evidence="8" id="KW-1185">Reference proteome</keyword>
<evidence type="ECO:0000256" key="1">
    <source>
        <dbReference type="ARBA" id="ARBA00022729"/>
    </source>
</evidence>
<sequence>MKSTLLFQKLCLVGFLFVSLNVEGQCTSEASNDADSKIDIVQLTGNSINLNNNSSTSVCVTRTEFYTGVDIPDLIRGNTYTLNITQGTCNGEYNRYANAWIDYDNNNDFTGGNEALSNGTSSNSTADFIHSFIFTVPMTATLGNRKMRIILIEGSSNLTDPCISYTFGETEEYWVDIIDPISNPYCSSAPSSNIDSKIDNIKLIANSITLNNSTIGTSCNRYSDFTSGQNIPDLVRGVAYTVEITQGTCGTDFDRFANAWIDYNKDYDFVDASEMLGTGTTFSNVDGYTHTYTFTVPTTATLGQTRMRTTISEASITDPCSNGSYQWGETEDYTVNIIAIAATPMTYTSSTVTQNNTSDVLTCSENQEIIGIQIVTSGTTSPLAATMFRIKTNGSTNSRILTNVSNVDIYYTGTNSTFAPTTHFGNKPPEFTGVAVDITGSQTLAEGTNYFWVVYDINTSANIGDLIDARCNKISFGGVIPIQDPTIPNPSVNRTIVACAKPGGLGTKNLTAWWEPDGLTNGNLTSWSTTHPIGSQIISVTDDAAPYSQVTETPADGIFNYRKVIDFNGNSGSNLKILKTTAGIDLLKNQNAGDKGTFFVVYAQPSSGASDGVITYKNGSDGVQMRGWGRIAIGAGDDHNGARDFTPSINRKQMLVSYKGNKSSPTSMSAMKDGSIQSTTFESSALMVTGLTLGAKQMSPSVYGEYFSGYLSETIFYNVDLSDAEINRVNSYLAIKYGITLGTTATPISYNSSLGTTIWAGNSAYQRNIIGIGKDQNSNLLQKQSHQFDDSVRIYKGNLNTPNSGNPSTFANDRSFVVMGASTGRLCATDNSNTELPPGLGLFSKLEREWRITRTNMNETFNIDIRLAGCGIPGSVDISDLRFLVDTDDNFANGNTVAYAHGSSSGFAISYASGTISVKGISTTHIPNNATRFFTIGSIKSATPLPVELTEFSSNCESRFVNLKWTTASETNNDFFTIEKSTDGYDFETSALIDGQGNKSTASNYEYHAFDRQMGISYYRLSQTDFDGTVEILKTISSNCSGDFEISIYPNPTKEGVFVSLNSSAEKEFEIFIYNLLGKEISSHKINGSTYVPLPYASGVYLFKYKINGIEKIERIVKQ</sequence>
<feature type="domain" description="GEVED" evidence="5">
    <location>
        <begin position="258"/>
        <end position="336"/>
    </location>
</feature>
<feature type="domain" description="Sialidase N-terminal" evidence="3">
    <location>
        <begin position="353"/>
        <end position="475"/>
    </location>
</feature>
<dbReference type="InterPro" id="IPR058515">
    <property type="entry name" value="DUF8202"/>
</dbReference>
<dbReference type="Pfam" id="PF20009">
    <property type="entry name" value="GEVED"/>
    <property type="match status" value="2"/>
</dbReference>
<keyword evidence="1 2" id="KW-0732">Signal</keyword>
<dbReference type="InterPro" id="IPR045474">
    <property type="entry name" value="GEVED"/>
</dbReference>
<dbReference type="Pfam" id="PF26628">
    <property type="entry name" value="DUF8202"/>
    <property type="match status" value="1"/>
</dbReference>
<organism evidence="7 8">
    <name type="scientific">Brumimicrobium glaciale</name>
    <dbReference type="NCBI Taxonomy" id="200475"/>
    <lineage>
        <taxon>Bacteria</taxon>
        <taxon>Pseudomonadati</taxon>
        <taxon>Bacteroidota</taxon>
        <taxon>Flavobacteriia</taxon>
        <taxon>Flavobacteriales</taxon>
        <taxon>Crocinitomicaceae</taxon>
        <taxon>Brumimicrobium</taxon>
    </lineage>
</organism>
<dbReference type="EMBL" id="SETE01000002">
    <property type="protein sequence ID" value="RYM35165.1"/>
    <property type="molecule type" value="Genomic_DNA"/>
</dbReference>
<proteinExistence type="predicted"/>
<dbReference type="OrthoDB" id="2582440at2"/>
<feature type="domain" description="Secretion system C-terminal sorting" evidence="4">
    <location>
        <begin position="1048"/>
        <end position="1116"/>
    </location>
</feature>
<dbReference type="RefSeq" id="WP_130093173.1">
    <property type="nucleotide sequence ID" value="NZ_SETE01000002.1"/>
</dbReference>
<evidence type="ECO:0000256" key="2">
    <source>
        <dbReference type="SAM" id="SignalP"/>
    </source>
</evidence>
<feature type="signal peptide" evidence="2">
    <location>
        <begin position="1"/>
        <end position="24"/>
    </location>
</feature>
<evidence type="ECO:0000313" key="8">
    <source>
        <dbReference type="Proteomes" id="UP000293952"/>
    </source>
</evidence>
<evidence type="ECO:0000259" key="4">
    <source>
        <dbReference type="Pfam" id="PF18962"/>
    </source>
</evidence>
<comment type="caution">
    <text evidence="7">The sequence shown here is derived from an EMBL/GenBank/DDBJ whole genome shotgun (WGS) entry which is preliminary data.</text>
</comment>